<evidence type="ECO:0000259" key="2">
    <source>
        <dbReference type="Pfam" id="PF01593"/>
    </source>
</evidence>
<dbReference type="AlphaFoldDB" id="A0A482VCY4"/>
<comment type="caution">
    <text evidence="3">The sequence shown here is derived from an EMBL/GenBank/DDBJ whole genome shotgun (WGS) entry which is preliminary data.</text>
</comment>
<dbReference type="PANTHER" id="PTHR10742:SF398">
    <property type="entry name" value="AMINE OXIDASE DOMAIN-CONTAINING PROTEIN-RELATED"/>
    <property type="match status" value="1"/>
</dbReference>
<feature type="chain" id="PRO_5019859772" evidence="1">
    <location>
        <begin position="21"/>
        <end position="497"/>
    </location>
</feature>
<gene>
    <name evidence="3" type="ORF">BDFB_013611</name>
</gene>
<dbReference type="OrthoDB" id="5046242at2759"/>
<sequence>MILPLISLIIILCQLNHCLSSDPSVVIVGAGPAGIAAATKLLENSVTNITILEAENRIGGRVHSVEFGDAFVDIGAEYCHGEKGNIVYELAKDLHILEPGPQSLQDNVYYSNGSKIDSSLVDEFELIFNEYQNGDHGDYNTTGKSLGDLFLNRYNTKILKEYQTDPAKLKILKEGLRFSEGYVLQPEGSFSWFDSSVDSDYQDCEGNQIITWNGRGYKTILEILMKSYPDPDKRLPIDDKIHLNEKVTKINWNTGKNVNVQTVHNASYSADYVIFTPSVGVLKEQHGTLFNPPLPRLKQAAIETTGFAGVIKLFMYFPTKWWKDDDKIISFFWSQEDLNGTDFPGGPSKNGVSWVAQFRNVLQAPNNPNVLVGWITGDLVPEVEKLPLDTLKNGCAYVFKKFLGKAYNVTEIGRIMRSTWYSNENFRGTYSYTKAGLYNPDWSYQSELAKPLDVAGRPALLFAGEATNPIHYSTVHGAIETGHREAERIIRLHNNVK</sequence>
<dbReference type="Gene3D" id="3.50.50.60">
    <property type="entry name" value="FAD/NAD(P)-binding domain"/>
    <property type="match status" value="1"/>
</dbReference>
<dbReference type="STRING" id="1661398.A0A482VCY4"/>
<keyword evidence="4" id="KW-1185">Reference proteome</keyword>
<organism evidence="3 4">
    <name type="scientific">Asbolus verrucosus</name>
    <name type="common">Desert ironclad beetle</name>
    <dbReference type="NCBI Taxonomy" id="1661398"/>
    <lineage>
        <taxon>Eukaryota</taxon>
        <taxon>Metazoa</taxon>
        <taxon>Ecdysozoa</taxon>
        <taxon>Arthropoda</taxon>
        <taxon>Hexapoda</taxon>
        <taxon>Insecta</taxon>
        <taxon>Pterygota</taxon>
        <taxon>Neoptera</taxon>
        <taxon>Endopterygota</taxon>
        <taxon>Coleoptera</taxon>
        <taxon>Polyphaga</taxon>
        <taxon>Cucujiformia</taxon>
        <taxon>Tenebrionidae</taxon>
        <taxon>Pimeliinae</taxon>
        <taxon>Asbolus</taxon>
    </lineage>
</organism>
<feature type="signal peptide" evidence="1">
    <location>
        <begin position="1"/>
        <end position="20"/>
    </location>
</feature>
<dbReference type="PANTHER" id="PTHR10742">
    <property type="entry name" value="FLAVIN MONOAMINE OXIDASE"/>
    <property type="match status" value="1"/>
</dbReference>
<dbReference type="Pfam" id="PF01593">
    <property type="entry name" value="Amino_oxidase"/>
    <property type="match status" value="1"/>
</dbReference>
<evidence type="ECO:0000313" key="3">
    <source>
        <dbReference type="EMBL" id="RZB41611.1"/>
    </source>
</evidence>
<keyword evidence="1" id="KW-0732">Signal</keyword>
<dbReference type="GO" id="GO:0046592">
    <property type="term" value="F:polyamine oxidase activity"/>
    <property type="evidence" value="ECO:0007669"/>
    <property type="project" value="TreeGrafter"/>
</dbReference>
<feature type="domain" description="Amine oxidase" evidence="2">
    <location>
        <begin position="33"/>
        <end position="490"/>
    </location>
</feature>
<dbReference type="PRINTS" id="PR00419">
    <property type="entry name" value="ADXRDTASE"/>
</dbReference>
<dbReference type="InterPro" id="IPR050281">
    <property type="entry name" value="Flavin_monoamine_oxidase"/>
</dbReference>
<evidence type="ECO:0000313" key="4">
    <source>
        <dbReference type="Proteomes" id="UP000292052"/>
    </source>
</evidence>
<evidence type="ECO:0000256" key="1">
    <source>
        <dbReference type="SAM" id="SignalP"/>
    </source>
</evidence>
<dbReference type="Gene3D" id="3.90.660.10">
    <property type="match status" value="1"/>
</dbReference>
<protein>
    <submittedName>
        <fullName evidence="3">Spermine oxidase</fullName>
    </submittedName>
</protein>
<accession>A0A482VCY4</accession>
<dbReference type="SUPFAM" id="SSF51905">
    <property type="entry name" value="FAD/NAD(P)-binding domain"/>
    <property type="match status" value="1"/>
</dbReference>
<reference evidence="3 4" key="1">
    <citation type="submission" date="2017-03" db="EMBL/GenBank/DDBJ databases">
        <title>Genome of the blue death feigning beetle - Asbolus verrucosus.</title>
        <authorList>
            <person name="Rider S.D."/>
        </authorList>
    </citation>
    <scope>NUCLEOTIDE SEQUENCE [LARGE SCALE GENOMIC DNA]</scope>
    <source>
        <strain evidence="3">Butters</strain>
        <tissue evidence="3">Head and leg muscle</tissue>
    </source>
</reference>
<dbReference type="InterPro" id="IPR036188">
    <property type="entry name" value="FAD/NAD-bd_sf"/>
</dbReference>
<dbReference type="InterPro" id="IPR002937">
    <property type="entry name" value="Amino_oxidase"/>
</dbReference>
<name>A0A482VCY4_ASBVE</name>
<dbReference type="SUPFAM" id="SSF54373">
    <property type="entry name" value="FAD-linked reductases, C-terminal domain"/>
    <property type="match status" value="1"/>
</dbReference>
<dbReference type="Proteomes" id="UP000292052">
    <property type="component" value="Unassembled WGS sequence"/>
</dbReference>
<proteinExistence type="predicted"/>
<dbReference type="EMBL" id="QDEB01112804">
    <property type="protein sequence ID" value="RZB41611.1"/>
    <property type="molecule type" value="Genomic_DNA"/>
</dbReference>